<dbReference type="InterPro" id="IPR016024">
    <property type="entry name" value="ARM-type_fold"/>
</dbReference>
<evidence type="ECO:0000256" key="4">
    <source>
        <dbReference type="SAM" id="MobiDB-lite"/>
    </source>
</evidence>
<dbReference type="GO" id="GO:0003723">
    <property type="term" value="F:RNA binding"/>
    <property type="evidence" value="ECO:0007669"/>
    <property type="project" value="UniProtKB-KW"/>
</dbReference>
<dbReference type="InterPro" id="IPR011989">
    <property type="entry name" value="ARM-like"/>
</dbReference>
<dbReference type="OrthoDB" id="392571at2759"/>
<protein>
    <recommendedName>
        <fullName evidence="7">Nucleolar protein 9</fullName>
    </recommendedName>
</protein>
<dbReference type="GO" id="GO:0000056">
    <property type="term" value="P:ribosomal small subunit export from nucleus"/>
    <property type="evidence" value="ECO:0007669"/>
    <property type="project" value="TreeGrafter"/>
</dbReference>
<dbReference type="GO" id="GO:0000472">
    <property type="term" value="P:endonucleolytic cleavage to generate mature 5'-end of SSU-rRNA from (SSU-rRNA, 5.8S rRNA, LSU-rRNA)"/>
    <property type="evidence" value="ECO:0007669"/>
    <property type="project" value="TreeGrafter"/>
</dbReference>
<evidence type="ECO:0000256" key="1">
    <source>
        <dbReference type="ARBA" id="ARBA00022737"/>
    </source>
</evidence>
<feature type="region of interest" description="Disordered" evidence="4">
    <location>
        <begin position="565"/>
        <end position="584"/>
    </location>
</feature>
<sequence length="654" mass="72062">MPRENKKRGRRADAQKRKADTQGLVEDEHNLKKRRISVDESVPGENNFDGANFAAPPPDIEFYGLLDEDEQEYFRRADDMLEVNNFQDSEERTLFLENLHKEAAGKELKLACSQSSSRLLERLILLSTPAQLKNIFQKLNGQFASHALRVLLVVLSGLPLQPTRNSLLRSRAKENIDVSGRETQDQSKRQVPASFTEALQRLITNSVASLDTTALRALALHQIGNPTLQLLVRLELTQFGKQKAKDETSVLHKLLPDESLSEGSESGIFINGLVYDPVGSRLLETIIEYAPGKMFKAIYRQFFRERIASLARNEIAGYVVCKILERLGSEDLANATQAIIPLIPSLAERGRTTVIKTLVERSTKRGIETKGLMGAVGQAYEDENGNFSLVKLLQFQQGTDAKPSPNAPQPQHTAAQTHASVLAQTFLANPGPPADLIYGALISLTTETCLALARSPIYSHILQQAFTNPAAPIVARRKLITRLQSHMAPLANHPSGSHLVDAIWSGTHGLAFMRERVAEELAEAESQLRDSPSGRKVWRNWKMDLYQRRRGEWVRQTREEAGNDGFVSFPDGVSGGGNVKSNSDGAMTMADVSHTAGNRMRRVDKEAASKGKTALQLAREKFAKNKAAGIERGSGSGANGMAIAGARKYSMARV</sequence>
<evidence type="ECO:0000313" key="5">
    <source>
        <dbReference type="EMBL" id="KAB8659312.1"/>
    </source>
</evidence>
<dbReference type="SMART" id="SM00025">
    <property type="entry name" value="Pumilio"/>
    <property type="match status" value="3"/>
</dbReference>
<dbReference type="EMBL" id="VIBQ01000082">
    <property type="protein sequence ID" value="KAB8659312.1"/>
    <property type="molecule type" value="Genomic_DNA"/>
</dbReference>
<keyword evidence="2" id="KW-0810">Translation regulation</keyword>
<accession>A0A5N6L3T3</accession>
<dbReference type="PANTHER" id="PTHR13102:SF0">
    <property type="entry name" value="NUCLEOLAR PROTEIN 9"/>
    <property type="match status" value="1"/>
</dbReference>
<feature type="region of interest" description="Disordered" evidence="4">
    <location>
        <begin position="1"/>
        <end position="24"/>
    </location>
</feature>
<dbReference type="Gene3D" id="1.25.10.10">
    <property type="entry name" value="Leucine-rich Repeat Variant"/>
    <property type="match status" value="2"/>
</dbReference>
<gene>
    <name evidence="5" type="ORF">FH972_026201</name>
</gene>
<dbReference type="GO" id="GO:0000447">
    <property type="term" value="P:endonucleolytic cleavage in ITS1 to separate SSU-rRNA from 5.8S rRNA and LSU-rRNA from tricistronic rRNA transcript (SSU-rRNA, 5.8S rRNA, LSU-rRNA)"/>
    <property type="evidence" value="ECO:0007669"/>
    <property type="project" value="TreeGrafter"/>
</dbReference>
<dbReference type="GO" id="GO:0000480">
    <property type="term" value="P:endonucleolytic cleavage in 5'-ETS of tricistronic rRNA transcript (SSU-rRNA, 5.8S rRNA, LSU-rRNA)"/>
    <property type="evidence" value="ECO:0007669"/>
    <property type="project" value="TreeGrafter"/>
</dbReference>
<feature type="compositionally biased region" description="Basic and acidic residues" evidence="4">
    <location>
        <begin position="11"/>
        <end position="24"/>
    </location>
</feature>
<dbReference type="GO" id="GO:0030688">
    <property type="term" value="C:preribosome, small subunit precursor"/>
    <property type="evidence" value="ECO:0007669"/>
    <property type="project" value="TreeGrafter"/>
</dbReference>
<dbReference type="AlphaFoldDB" id="A0A5N6L3T3"/>
<proteinExistence type="predicted"/>
<evidence type="ECO:0000313" key="6">
    <source>
        <dbReference type="Proteomes" id="UP000327013"/>
    </source>
</evidence>
<keyword evidence="1" id="KW-0677">Repeat</keyword>
<evidence type="ECO:0000256" key="3">
    <source>
        <dbReference type="ARBA" id="ARBA00022884"/>
    </source>
</evidence>
<keyword evidence="3" id="KW-0694">RNA-binding</keyword>
<dbReference type="Pfam" id="PF22493">
    <property type="entry name" value="PUF_NOP9"/>
    <property type="match status" value="1"/>
</dbReference>
<dbReference type="SUPFAM" id="SSF48371">
    <property type="entry name" value="ARM repeat"/>
    <property type="match status" value="1"/>
</dbReference>
<dbReference type="PANTHER" id="PTHR13102">
    <property type="entry name" value="NUCLEOLAR PROTEIN 9"/>
    <property type="match status" value="1"/>
</dbReference>
<comment type="caution">
    <text evidence="5">The sequence shown here is derived from an EMBL/GenBank/DDBJ whole genome shotgun (WGS) entry which is preliminary data.</text>
</comment>
<keyword evidence="6" id="KW-1185">Reference proteome</keyword>
<feature type="compositionally biased region" description="Basic residues" evidence="4">
    <location>
        <begin position="1"/>
        <end position="10"/>
    </location>
</feature>
<dbReference type="InterPro" id="IPR040000">
    <property type="entry name" value="NOP9"/>
</dbReference>
<dbReference type="GO" id="GO:0005730">
    <property type="term" value="C:nucleolus"/>
    <property type="evidence" value="ECO:0007669"/>
    <property type="project" value="TreeGrafter"/>
</dbReference>
<name>A0A5N6L3T3_9ROSI</name>
<organism evidence="5 6">
    <name type="scientific">Carpinus fangiana</name>
    <dbReference type="NCBI Taxonomy" id="176857"/>
    <lineage>
        <taxon>Eukaryota</taxon>
        <taxon>Viridiplantae</taxon>
        <taxon>Streptophyta</taxon>
        <taxon>Embryophyta</taxon>
        <taxon>Tracheophyta</taxon>
        <taxon>Spermatophyta</taxon>
        <taxon>Magnoliopsida</taxon>
        <taxon>eudicotyledons</taxon>
        <taxon>Gunneridae</taxon>
        <taxon>Pentapetalae</taxon>
        <taxon>rosids</taxon>
        <taxon>fabids</taxon>
        <taxon>Fagales</taxon>
        <taxon>Betulaceae</taxon>
        <taxon>Carpinus</taxon>
    </lineage>
</organism>
<reference evidence="5 6" key="1">
    <citation type="submission" date="2019-06" db="EMBL/GenBank/DDBJ databases">
        <title>A chromosomal-level reference genome of Carpinus fangiana (Coryloideae, Betulaceae).</title>
        <authorList>
            <person name="Yang X."/>
            <person name="Wang Z."/>
            <person name="Zhang L."/>
            <person name="Hao G."/>
            <person name="Liu J."/>
            <person name="Yang Y."/>
        </authorList>
    </citation>
    <scope>NUCLEOTIDE SEQUENCE [LARGE SCALE GENOMIC DNA]</scope>
    <source>
        <strain evidence="5">Cfa_2016G</strain>
        <tissue evidence="5">Leaf</tissue>
    </source>
</reference>
<dbReference type="GO" id="GO:0030686">
    <property type="term" value="C:90S preribosome"/>
    <property type="evidence" value="ECO:0007669"/>
    <property type="project" value="TreeGrafter"/>
</dbReference>
<dbReference type="InterPro" id="IPR001313">
    <property type="entry name" value="Pumilio_RNA-bd_rpt"/>
</dbReference>
<evidence type="ECO:0008006" key="7">
    <source>
        <dbReference type="Google" id="ProtNLM"/>
    </source>
</evidence>
<dbReference type="Proteomes" id="UP000327013">
    <property type="component" value="Unassembled WGS sequence"/>
</dbReference>
<evidence type="ECO:0000256" key="2">
    <source>
        <dbReference type="ARBA" id="ARBA00022845"/>
    </source>
</evidence>
<dbReference type="GO" id="GO:0006417">
    <property type="term" value="P:regulation of translation"/>
    <property type="evidence" value="ECO:0007669"/>
    <property type="project" value="UniProtKB-KW"/>
</dbReference>